<dbReference type="PANTHER" id="PTHR44858:SF1">
    <property type="entry name" value="UDP-N-ACETYLGLUCOSAMINE--PEPTIDE N-ACETYLGLUCOSAMINYLTRANSFERASE SPINDLY-RELATED"/>
    <property type="match status" value="1"/>
</dbReference>
<dbReference type="PROSITE" id="PS50005">
    <property type="entry name" value="TPR"/>
    <property type="match status" value="6"/>
</dbReference>
<dbReference type="InterPro" id="IPR027417">
    <property type="entry name" value="P-loop_NTPase"/>
</dbReference>
<feature type="repeat" description="TPR" evidence="3">
    <location>
        <begin position="557"/>
        <end position="590"/>
    </location>
</feature>
<feature type="repeat" description="TPR" evidence="3">
    <location>
        <begin position="727"/>
        <end position="760"/>
    </location>
</feature>
<gene>
    <name evidence="6" type="ORF">K3769_13260</name>
</gene>
<proteinExistence type="predicted"/>
<feature type="repeat" description="TPR" evidence="3">
    <location>
        <begin position="863"/>
        <end position="896"/>
    </location>
</feature>
<evidence type="ECO:0000313" key="7">
    <source>
        <dbReference type="Proteomes" id="UP001165590"/>
    </source>
</evidence>
<dbReference type="SUPFAM" id="SSF48452">
    <property type="entry name" value="TPR-like"/>
    <property type="match status" value="1"/>
</dbReference>
<accession>A0ABT3V503</accession>
<feature type="region of interest" description="Disordered" evidence="5">
    <location>
        <begin position="1109"/>
        <end position="1128"/>
    </location>
</feature>
<name>A0ABT3V503_9ACTN</name>
<evidence type="ECO:0000256" key="2">
    <source>
        <dbReference type="ARBA" id="ARBA00022803"/>
    </source>
</evidence>
<dbReference type="EMBL" id="JAIFZO010000002">
    <property type="protein sequence ID" value="MCX4233730.1"/>
    <property type="molecule type" value="Genomic_DNA"/>
</dbReference>
<dbReference type="SMART" id="SM00028">
    <property type="entry name" value="TPR"/>
    <property type="match status" value="10"/>
</dbReference>
<dbReference type="Gene3D" id="1.25.40.10">
    <property type="entry name" value="Tetratricopeptide repeat domain"/>
    <property type="match status" value="2"/>
</dbReference>
<keyword evidence="4" id="KW-0175">Coiled coil</keyword>
<reference evidence="6" key="1">
    <citation type="journal article" date="2022" name="bioRxiv">
        <title>Discovery and biosynthetic assessment of Streptomyces ortus sp nov. isolated from a deep-sea sponge.</title>
        <authorList>
            <person name="Williams S.E."/>
        </authorList>
    </citation>
    <scope>NUCLEOTIDE SEQUENCE</scope>
    <source>
        <strain evidence="6">A15ISP2-DRY2</strain>
    </source>
</reference>
<dbReference type="Pfam" id="PF00515">
    <property type="entry name" value="TPR_1"/>
    <property type="match status" value="1"/>
</dbReference>
<dbReference type="RefSeq" id="WP_267026639.1">
    <property type="nucleotide sequence ID" value="NZ_JAIFZO010000002.1"/>
</dbReference>
<evidence type="ECO:0000256" key="5">
    <source>
        <dbReference type="SAM" id="MobiDB-lite"/>
    </source>
</evidence>
<organism evidence="6 7">
    <name type="scientific">Streptomyces ortus</name>
    <dbReference type="NCBI Taxonomy" id="2867268"/>
    <lineage>
        <taxon>Bacteria</taxon>
        <taxon>Bacillati</taxon>
        <taxon>Actinomycetota</taxon>
        <taxon>Actinomycetes</taxon>
        <taxon>Kitasatosporales</taxon>
        <taxon>Streptomycetaceae</taxon>
        <taxon>Streptomyces</taxon>
    </lineage>
</organism>
<dbReference type="PROSITE" id="PS50293">
    <property type="entry name" value="TPR_REGION"/>
    <property type="match status" value="1"/>
</dbReference>
<feature type="coiled-coil region" evidence="4">
    <location>
        <begin position="89"/>
        <end position="123"/>
    </location>
</feature>
<dbReference type="SUPFAM" id="SSF52540">
    <property type="entry name" value="P-loop containing nucleoside triphosphate hydrolases"/>
    <property type="match status" value="1"/>
</dbReference>
<keyword evidence="2 3" id="KW-0802">TPR repeat</keyword>
<evidence type="ECO:0000313" key="6">
    <source>
        <dbReference type="EMBL" id="MCX4233730.1"/>
    </source>
</evidence>
<dbReference type="Pfam" id="PF13432">
    <property type="entry name" value="TPR_16"/>
    <property type="match status" value="1"/>
</dbReference>
<keyword evidence="1" id="KW-0677">Repeat</keyword>
<keyword evidence="7" id="KW-1185">Reference proteome</keyword>
<feature type="repeat" description="TPR" evidence="3">
    <location>
        <begin position="829"/>
        <end position="862"/>
    </location>
</feature>
<evidence type="ECO:0000256" key="4">
    <source>
        <dbReference type="SAM" id="Coils"/>
    </source>
</evidence>
<dbReference type="PANTHER" id="PTHR44858">
    <property type="entry name" value="TETRATRICOPEPTIDE REPEAT PROTEIN 6"/>
    <property type="match status" value="1"/>
</dbReference>
<comment type="caution">
    <text evidence="6">The sequence shown here is derived from an EMBL/GenBank/DDBJ whole genome shotgun (WGS) entry which is preliminary data.</text>
</comment>
<protein>
    <submittedName>
        <fullName evidence="6">DUF2791 family P-loop domain-containing protein</fullName>
    </submittedName>
</protein>
<dbReference type="InterPro" id="IPR011990">
    <property type="entry name" value="TPR-like_helical_dom_sf"/>
</dbReference>
<feature type="repeat" description="TPR" evidence="3">
    <location>
        <begin position="659"/>
        <end position="692"/>
    </location>
</feature>
<evidence type="ECO:0000256" key="1">
    <source>
        <dbReference type="ARBA" id="ARBA00022737"/>
    </source>
</evidence>
<dbReference type="Pfam" id="PF14559">
    <property type="entry name" value="TPR_19"/>
    <property type="match status" value="1"/>
</dbReference>
<dbReference type="InterPro" id="IPR050498">
    <property type="entry name" value="Ycf3"/>
</dbReference>
<sequence length="1128" mass="122826">MAQAGPSWQELIQQGNRAGFVGRDAERAAFLTNFDLPVGDARRRFRFHVHGTAGVGKTFLIQELRQLARERGALTAYVDERAGSVPEAMAEMCRQFADQGRRLKELERRLAVYRDRRHEAEAAALAALAPEQQQPQPASAGSRTAVGLGLAAVEAAVPGAGLLTSALPADLLAQGADRLRAGLSARFRNPDDIELVLSPERVLTPVLLRELRAAASAHPWIVLFLDTYERTGPFLDPWLYDLVTRHAEDGGLPAAVLVVTAGQRPPDTARWSGVGSVADVPLAPFTESESRGLLAGKGVVAEPVVKEVLRLTGGLPVLVSTLAETRPGDPDDVGDPSAGAVNRFLQWEADDTRRQVARVCALPRQLDADVFRALVGGPDGGLDGAGDPDELYDWLTGLPFVGERGTRVRYHDVVRAPMLRLERRRSRREWAGRHRRLAETFARWRAEAEAGREGENLWADEEWRELRLEETYHLLCARPPAALGAALRALVEACREDAVLGRGWARMLADAGHDTDDTDLAAWGARLGQALDDDSAGIAGAMALLLTHPGPDPACRALAHTLRGRELRYGGEHHRAMEEYDRALELDPRLAWAHYGRGYTLQLLDDFPAALAALDRADELAPGTWWILAGRAETHRLAGRFAEAVADFDRAVALVPADADPLTGRAVSRHALGRYDEALADFDRALALDPDNAWALVRRARLRRTRGEPAEAFADFDRAVRVAPDAAWVASERGDAYRLADRPEEAVAELTRALALTPDYASALASRGAALCDLGRHEEGLADFGRAVELRPDYAWALVMTARAKDGLGDRPAMFGSLERAVAAAPDADWISHELAAEYTKEGRYEEAVAVFRRVLDRSPDDEASLTGLGGTYLLMRRYEDALGPLSRALTLSPDDSWTYAMRARVRLATGRTEQALTDLDRCAGLEPASQAAWARRTAVELLTQCERWEEATARLAAADDADDLDDLRCEAHRQAGQWPQARRTAERLRATAPIPGTFELAMTVSGSEGLPAAEPLWRELATLIRADAELPAEDSALGDLERAQARCFLACALSDPAAAQEALTGLLTSPLDWDDLATLTLILKDLLASPGADASRIAPLLAEATRARDEIRSRHRPPLFPGPREGG</sequence>
<dbReference type="Pfam" id="PF13414">
    <property type="entry name" value="TPR_11"/>
    <property type="match status" value="1"/>
</dbReference>
<dbReference type="Proteomes" id="UP001165590">
    <property type="component" value="Unassembled WGS sequence"/>
</dbReference>
<dbReference type="InterPro" id="IPR019734">
    <property type="entry name" value="TPR_rpt"/>
</dbReference>
<evidence type="ECO:0000256" key="3">
    <source>
        <dbReference type="PROSITE-ProRule" id="PRU00339"/>
    </source>
</evidence>
<feature type="repeat" description="TPR" evidence="3">
    <location>
        <begin position="761"/>
        <end position="794"/>
    </location>
</feature>